<sequence length="24" mass="2699">MSDASSALRRRYLDLLAGCLCRDL</sequence>
<feature type="non-terminal residue" evidence="1">
    <location>
        <position position="24"/>
    </location>
</feature>
<dbReference type="AlphaFoldDB" id="A0A382YA85"/>
<evidence type="ECO:0000313" key="1">
    <source>
        <dbReference type="EMBL" id="SVD80020.1"/>
    </source>
</evidence>
<gene>
    <name evidence="1" type="ORF">METZ01_LOCUS432874</name>
</gene>
<reference evidence="1" key="1">
    <citation type="submission" date="2018-05" db="EMBL/GenBank/DDBJ databases">
        <authorList>
            <person name="Lanie J.A."/>
            <person name="Ng W.-L."/>
            <person name="Kazmierczak K.M."/>
            <person name="Andrzejewski T.M."/>
            <person name="Davidsen T.M."/>
            <person name="Wayne K.J."/>
            <person name="Tettelin H."/>
            <person name="Glass J.I."/>
            <person name="Rusch D."/>
            <person name="Podicherti R."/>
            <person name="Tsui H.-C.T."/>
            <person name="Winkler M.E."/>
        </authorList>
    </citation>
    <scope>NUCLEOTIDE SEQUENCE</scope>
</reference>
<protein>
    <submittedName>
        <fullName evidence="1">Uncharacterized protein</fullName>
    </submittedName>
</protein>
<accession>A0A382YA85</accession>
<proteinExistence type="predicted"/>
<name>A0A382YA85_9ZZZZ</name>
<dbReference type="EMBL" id="UINC01174077">
    <property type="protein sequence ID" value="SVD80020.1"/>
    <property type="molecule type" value="Genomic_DNA"/>
</dbReference>
<organism evidence="1">
    <name type="scientific">marine metagenome</name>
    <dbReference type="NCBI Taxonomy" id="408172"/>
    <lineage>
        <taxon>unclassified sequences</taxon>
        <taxon>metagenomes</taxon>
        <taxon>ecological metagenomes</taxon>
    </lineage>
</organism>